<gene>
    <name evidence="2" type="ORF">GTO91_16570</name>
</gene>
<comment type="caution">
    <text evidence="2">The sequence shown here is derived from an EMBL/GenBank/DDBJ whole genome shotgun (WGS) entry which is preliminary data.</text>
</comment>
<proteinExistence type="predicted"/>
<dbReference type="InterPro" id="IPR004509">
    <property type="entry name" value="Competence_ComEA_HhH"/>
</dbReference>
<dbReference type="GO" id="GO:0003677">
    <property type="term" value="F:DNA binding"/>
    <property type="evidence" value="ECO:0007669"/>
    <property type="project" value="UniProtKB-KW"/>
</dbReference>
<keyword evidence="2" id="KW-0238">DNA-binding</keyword>
<dbReference type="InterPro" id="IPR051675">
    <property type="entry name" value="Endo/Exo/Phosphatase_dom_1"/>
</dbReference>
<feature type="domain" description="Helix-hairpin-helix DNA-binding motif class 1" evidence="1">
    <location>
        <begin position="168"/>
        <end position="187"/>
    </location>
</feature>
<keyword evidence="3" id="KW-1185">Reference proteome</keyword>
<evidence type="ECO:0000313" key="3">
    <source>
        <dbReference type="Proteomes" id="UP000463470"/>
    </source>
</evidence>
<evidence type="ECO:0000313" key="2">
    <source>
        <dbReference type="EMBL" id="MZP31323.1"/>
    </source>
</evidence>
<name>A0A845L4U5_9FIRM</name>
<dbReference type="AlphaFoldDB" id="A0A845L4U5"/>
<dbReference type="Pfam" id="PF10531">
    <property type="entry name" value="SLBB"/>
    <property type="match status" value="1"/>
</dbReference>
<dbReference type="Pfam" id="PF12836">
    <property type="entry name" value="HHH_3"/>
    <property type="match status" value="1"/>
</dbReference>
<sequence length="221" mass="23046">MENPKRLFAILGGLLVLLVIGMGLQGTKLYSQTSPEQKILPAARANVSGGEQGTNRNGAKAEKEIAVHVTGAVSKPGVYRLPAGSRVEDAIRLAEPLPDADVEGLNRAASLTDGRQVLVPSRQGEGGEGNNRVTAAASSGQGLIKSGGSSSKQAGVSALININQADAAELDRLPGVGPSTAQKILQYRETKGPFQRTEDLQNVPGIGPKKYADLKEMITVD</sequence>
<organism evidence="2 3">
    <name type="scientific">Heliomicrobium undosum</name>
    <dbReference type="NCBI Taxonomy" id="121734"/>
    <lineage>
        <taxon>Bacteria</taxon>
        <taxon>Bacillati</taxon>
        <taxon>Bacillota</taxon>
        <taxon>Clostridia</taxon>
        <taxon>Eubacteriales</taxon>
        <taxon>Heliobacteriaceae</taxon>
        <taxon>Heliomicrobium</taxon>
    </lineage>
</organism>
<dbReference type="GO" id="GO:0006281">
    <property type="term" value="P:DNA repair"/>
    <property type="evidence" value="ECO:0007669"/>
    <property type="project" value="InterPro"/>
</dbReference>
<reference evidence="2 3" key="1">
    <citation type="submission" date="2020-01" db="EMBL/GenBank/DDBJ databases">
        <title>Whole-genome sequence of Heliobacterium undosum DSM 13378.</title>
        <authorList>
            <person name="Kyndt J.A."/>
            <person name="Meyer T.E."/>
        </authorList>
    </citation>
    <scope>NUCLEOTIDE SEQUENCE [LARGE SCALE GENOMIC DNA]</scope>
    <source>
        <strain evidence="2 3">DSM 13378</strain>
    </source>
</reference>
<dbReference type="GO" id="GO:0015627">
    <property type="term" value="C:type II protein secretion system complex"/>
    <property type="evidence" value="ECO:0007669"/>
    <property type="project" value="TreeGrafter"/>
</dbReference>
<dbReference type="EMBL" id="WXEY01000032">
    <property type="protein sequence ID" value="MZP31323.1"/>
    <property type="molecule type" value="Genomic_DNA"/>
</dbReference>
<dbReference type="OrthoDB" id="9790239at2"/>
<dbReference type="Gene3D" id="1.10.150.280">
    <property type="entry name" value="AF1531-like domain"/>
    <property type="match status" value="1"/>
</dbReference>
<dbReference type="InterPro" id="IPR003583">
    <property type="entry name" value="Hlx-hairpin-Hlx_DNA-bd_motif"/>
</dbReference>
<dbReference type="Proteomes" id="UP000463470">
    <property type="component" value="Unassembled WGS sequence"/>
</dbReference>
<dbReference type="PANTHER" id="PTHR21180">
    <property type="entry name" value="ENDONUCLEASE/EXONUCLEASE/PHOSPHATASE FAMILY DOMAIN-CONTAINING PROTEIN 1"/>
    <property type="match status" value="1"/>
</dbReference>
<dbReference type="InterPro" id="IPR010994">
    <property type="entry name" value="RuvA_2-like"/>
</dbReference>
<dbReference type="RefSeq" id="WP_161259840.1">
    <property type="nucleotide sequence ID" value="NZ_WXEY01000032.1"/>
</dbReference>
<dbReference type="GO" id="GO:0015628">
    <property type="term" value="P:protein secretion by the type II secretion system"/>
    <property type="evidence" value="ECO:0007669"/>
    <property type="project" value="TreeGrafter"/>
</dbReference>
<evidence type="ECO:0000259" key="1">
    <source>
        <dbReference type="SMART" id="SM00278"/>
    </source>
</evidence>
<dbReference type="NCBIfam" id="TIGR00426">
    <property type="entry name" value="competence protein ComEA helix-hairpin-helix repeat region"/>
    <property type="match status" value="1"/>
</dbReference>
<feature type="domain" description="Helix-hairpin-helix DNA-binding motif class 1" evidence="1">
    <location>
        <begin position="198"/>
        <end position="217"/>
    </location>
</feature>
<dbReference type="SUPFAM" id="SSF47781">
    <property type="entry name" value="RuvA domain 2-like"/>
    <property type="match status" value="1"/>
</dbReference>
<dbReference type="InterPro" id="IPR019554">
    <property type="entry name" value="Soluble_ligand-bd"/>
</dbReference>
<dbReference type="PANTHER" id="PTHR21180:SF32">
    <property type="entry name" value="ENDONUCLEASE_EXONUCLEASE_PHOSPHATASE FAMILY DOMAIN-CONTAINING PROTEIN 1"/>
    <property type="match status" value="1"/>
</dbReference>
<protein>
    <submittedName>
        <fullName evidence="2">ComEA family DNA-binding protein</fullName>
    </submittedName>
</protein>
<accession>A0A845L4U5</accession>
<dbReference type="SMART" id="SM00278">
    <property type="entry name" value="HhH1"/>
    <property type="match status" value="2"/>
</dbReference>